<dbReference type="Pfam" id="PF00078">
    <property type="entry name" value="RVT_1"/>
    <property type="match status" value="1"/>
</dbReference>
<accession>A0A023B986</accession>
<dbReference type="AlphaFoldDB" id="A0A023B986"/>
<organism evidence="2 3">
    <name type="scientific">Gregarina niphandrodes</name>
    <name type="common">Septate eugregarine</name>
    <dbReference type="NCBI Taxonomy" id="110365"/>
    <lineage>
        <taxon>Eukaryota</taxon>
        <taxon>Sar</taxon>
        <taxon>Alveolata</taxon>
        <taxon>Apicomplexa</taxon>
        <taxon>Conoidasida</taxon>
        <taxon>Gregarinasina</taxon>
        <taxon>Eugregarinorida</taxon>
        <taxon>Gregarinidae</taxon>
        <taxon>Gregarina</taxon>
    </lineage>
</organism>
<reference evidence="2" key="1">
    <citation type="submission" date="2013-12" db="EMBL/GenBank/DDBJ databases">
        <authorList>
            <person name="Omoto C.K."/>
            <person name="Sibley D."/>
            <person name="Venepally P."/>
            <person name="Hadjithomas M."/>
            <person name="Karamycheva S."/>
            <person name="Brunk B."/>
            <person name="Roos D."/>
            <person name="Caler E."/>
            <person name="Lorenzi H."/>
        </authorList>
    </citation>
    <scope>NUCLEOTIDE SEQUENCE</scope>
</reference>
<keyword evidence="2" id="KW-0548">Nucleotidyltransferase</keyword>
<comment type="caution">
    <text evidence="2">The sequence shown here is derived from an EMBL/GenBank/DDBJ whole genome shotgun (WGS) entry which is preliminary data.</text>
</comment>
<dbReference type="InterPro" id="IPR043128">
    <property type="entry name" value="Rev_trsase/Diguanyl_cyclase"/>
</dbReference>
<dbReference type="InterPro" id="IPR043502">
    <property type="entry name" value="DNA/RNA_pol_sf"/>
</dbReference>
<dbReference type="EMBL" id="AFNH02000405">
    <property type="protein sequence ID" value="EZG71316.1"/>
    <property type="molecule type" value="Genomic_DNA"/>
</dbReference>
<dbReference type="OrthoDB" id="2013610at2759"/>
<keyword evidence="2" id="KW-0808">Transferase</keyword>
<dbReference type="InterPro" id="IPR000477">
    <property type="entry name" value="RT_dom"/>
</dbReference>
<dbReference type="PANTHER" id="PTHR33064">
    <property type="entry name" value="POL PROTEIN"/>
    <property type="match status" value="1"/>
</dbReference>
<dbReference type="Proteomes" id="UP000019763">
    <property type="component" value="Unassembled WGS sequence"/>
</dbReference>
<evidence type="ECO:0000259" key="1">
    <source>
        <dbReference type="PROSITE" id="PS50878"/>
    </source>
</evidence>
<dbReference type="SUPFAM" id="SSF56672">
    <property type="entry name" value="DNA/RNA polymerases"/>
    <property type="match status" value="1"/>
</dbReference>
<dbReference type="PROSITE" id="PS50878">
    <property type="entry name" value="RT_POL"/>
    <property type="match status" value="1"/>
</dbReference>
<keyword evidence="3" id="KW-1185">Reference proteome</keyword>
<feature type="domain" description="Reverse transcriptase" evidence="1">
    <location>
        <begin position="50"/>
        <end position="207"/>
    </location>
</feature>
<dbReference type="RefSeq" id="XP_011129832.1">
    <property type="nucleotide sequence ID" value="XM_011131530.1"/>
</dbReference>
<dbReference type="GO" id="GO:0003964">
    <property type="term" value="F:RNA-directed DNA polymerase activity"/>
    <property type="evidence" value="ECO:0007669"/>
    <property type="project" value="UniProtKB-KW"/>
</dbReference>
<evidence type="ECO:0000313" key="3">
    <source>
        <dbReference type="Proteomes" id="UP000019763"/>
    </source>
</evidence>
<dbReference type="PANTHER" id="PTHR33064:SF37">
    <property type="entry name" value="RIBONUCLEASE H"/>
    <property type="match status" value="1"/>
</dbReference>
<proteinExistence type="predicted"/>
<sequence>EALNQNCSYRVADVQPVHLELSREVPRQPIRPLNERLVQVAKEVIPPLLKQRLIEPAAKGTIISPAHFVTKRDGTWRLVIDYRLVNAATVSAHHPLPNIEQILHSLRECKWFSKLDLKNGFWNVPLDESSKNLTGFSVGRLGCYRWNVLPQGHKCAPAEFQQRVEDVLRNLMDAEVVRVYVDDIIIGTKTRDAHLGLVLRVLERLRE</sequence>
<keyword evidence="2" id="KW-0695">RNA-directed DNA polymerase</keyword>
<feature type="non-terminal residue" evidence="2">
    <location>
        <position position="1"/>
    </location>
</feature>
<dbReference type="Gene3D" id="3.30.70.270">
    <property type="match status" value="1"/>
</dbReference>
<gene>
    <name evidence="2" type="ORF">GNI_053030</name>
</gene>
<dbReference type="InterPro" id="IPR051320">
    <property type="entry name" value="Viral_Replic_Matur_Polypro"/>
</dbReference>
<dbReference type="VEuPathDB" id="CryptoDB:GNI_053030"/>
<feature type="non-terminal residue" evidence="2">
    <location>
        <position position="207"/>
    </location>
</feature>
<dbReference type="GeneID" id="22911954"/>
<protein>
    <submittedName>
        <fullName evidence="2">RNA-directed DNA polymerase</fullName>
    </submittedName>
</protein>
<evidence type="ECO:0000313" key="2">
    <source>
        <dbReference type="EMBL" id="EZG71316.1"/>
    </source>
</evidence>
<dbReference type="Gene3D" id="3.10.10.10">
    <property type="entry name" value="HIV Type 1 Reverse Transcriptase, subunit A, domain 1"/>
    <property type="match status" value="1"/>
</dbReference>
<name>A0A023B986_GRENI</name>
<dbReference type="CDD" id="cd01647">
    <property type="entry name" value="RT_LTR"/>
    <property type="match status" value="1"/>
</dbReference>